<dbReference type="PRINTS" id="PR00625">
    <property type="entry name" value="JDOMAIN"/>
</dbReference>
<dbReference type="InterPro" id="IPR036869">
    <property type="entry name" value="J_dom_sf"/>
</dbReference>
<dbReference type="GO" id="GO:0051082">
    <property type="term" value="F:unfolded protein binding"/>
    <property type="evidence" value="ECO:0007669"/>
    <property type="project" value="TreeGrafter"/>
</dbReference>
<evidence type="ECO:0000313" key="5">
    <source>
        <dbReference type="Proteomes" id="UP000305067"/>
    </source>
</evidence>
<dbReference type="OrthoDB" id="445556at2759"/>
<dbReference type="STRING" id="1884261.A0A5C3QU97"/>
<evidence type="ECO:0000259" key="3">
    <source>
        <dbReference type="PROSITE" id="PS50076"/>
    </source>
</evidence>
<dbReference type="Gene3D" id="1.10.287.110">
    <property type="entry name" value="DnaJ domain"/>
    <property type="match status" value="1"/>
</dbReference>
<evidence type="ECO:0000256" key="2">
    <source>
        <dbReference type="SAM" id="MobiDB-lite"/>
    </source>
</evidence>
<dbReference type="EMBL" id="ML178816">
    <property type="protein sequence ID" value="TFL05495.1"/>
    <property type="molecule type" value="Genomic_DNA"/>
</dbReference>
<evidence type="ECO:0000313" key="4">
    <source>
        <dbReference type="EMBL" id="TFL05495.1"/>
    </source>
</evidence>
<feature type="compositionally biased region" description="Polar residues" evidence="2">
    <location>
        <begin position="101"/>
        <end position="115"/>
    </location>
</feature>
<dbReference type="AlphaFoldDB" id="A0A5C3QU97"/>
<dbReference type="Proteomes" id="UP000305067">
    <property type="component" value="Unassembled WGS sequence"/>
</dbReference>
<evidence type="ECO:0000256" key="1">
    <source>
        <dbReference type="ARBA" id="ARBA00023186"/>
    </source>
</evidence>
<accession>A0A5C3QU97</accession>
<dbReference type="PANTHER" id="PTHR43096">
    <property type="entry name" value="DNAJ HOMOLOG 1, MITOCHONDRIAL-RELATED"/>
    <property type="match status" value="1"/>
</dbReference>
<gene>
    <name evidence="4" type="ORF">BDV98DRAFT_560142</name>
</gene>
<feature type="region of interest" description="Disordered" evidence="2">
    <location>
        <begin position="94"/>
        <end position="169"/>
    </location>
</feature>
<dbReference type="GO" id="GO:0042026">
    <property type="term" value="P:protein refolding"/>
    <property type="evidence" value="ECO:0007669"/>
    <property type="project" value="TreeGrafter"/>
</dbReference>
<protein>
    <submittedName>
        <fullName evidence="4">DnaJ domain-containing protein</fullName>
    </submittedName>
</protein>
<dbReference type="SUPFAM" id="SSF46565">
    <property type="entry name" value="Chaperone J-domain"/>
    <property type="match status" value="1"/>
</dbReference>
<reference evidence="4 5" key="1">
    <citation type="journal article" date="2019" name="Nat. Ecol. Evol.">
        <title>Megaphylogeny resolves global patterns of mushroom evolution.</title>
        <authorList>
            <person name="Varga T."/>
            <person name="Krizsan K."/>
            <person name="Foldi C."/>
            <person name="Dima B."/>
            <person name="Sanchez-Garcia M."/>
            <person name="Sanchez-Ramirez S."/>
            <person name="Szollosi G.J."/>
            <person name="Szarkandi J.G."/>
            <person name="Papp V."/>
            <person name="Albert L."/>
            <person name="Andreopoulos W."/>
            <person name="Angelini C."/>
            <person name="Antonin V."/>
            <person name="Barry K.W."/>
            <person name="Bougher N.L."/>
            <person name="Buchanan P."/>
            <person name="Buyck B."/>
            <person name="Bense V."/>
            <person name="Catcheside P."/>
            <person name="Chovatia M."/>
            <person name="Cooper J."/>
            <person name="Damon W."/>
            <person name="Desjardin D."/>
            <person name="Finy P."/>
            <person name="Geml J."/>
            <person name="Haridas S."/>
            <person name="Hughes K."/>
            <person name="Justo A."/>
            <person name="Karasinski D."/>
            <person name="Kautmanova I."/>
            <person name="Kiss B."/>
            <person name="Kocsube S."/>
            <person name="Kotiranta H."/>
            <person name="LaButti K.M."/>
            <person name="Lechner B.E."/>
            <person name="Liimatainen K."/>
            <person name="Lipzen A."/>
            <person name="Lukacs Z."/>
            <person name="Mihaltcheva S."/>
            <person name="Morgado L.N."/>
            <person name="Niskanen T."/>
            <person name="Noordeloos M.E."/>
            <person name="Ohm R.A."/>
            <person name="Ortiz-Santana B."/>
            <person name="Ovrebo C."/>
            <person name="Racz N."/>
            <person name="Riley R."/>
            <person name="Savchenko A."/>
            <person name="Shiryaev A."/>
            <person name="Soop K."/>
            <person name="Spirin V."/>
            <person name="Szebenyi C."/>
            <person name="Tomsovsky M."/>
            <person name="Tulloss R.E."/>
            <person name="Uehling J."/>
            <person name="Grigoriev I.V."/>
            <person name="Vagvolgyi C."/>
            <person name="Papp T."/>
            <person name="Martin F.M."/>
            <person name="Miettinen O."/>
            <person name="Hibbett D.S."/>
            <person name="Nagy L.G."/>
        </authorList>
    </citation>
    <scope>NUCLEOTIDE SEQUENCE [LARGE SCALE GENOMIC DNA]</scope>
    <source>
        <strain evidence="4 5">CBS 309.79</strain>
    </source>
</reference>
<keyword evidence="1" id="KW-0143">Chaperone</keyword>
<keyword evidence="5" id="KW-1185">Reference proteome</keyword>
<dbReference type="PROSITE" id="PS00636">
    <property type="entry name" value="DNAJ_1"/>
    <property type="match status" value="1"/>
</dbReference>
<feature type="compositionally biased region" description="Basic and acidic residues" evidence="2">
    <location>
        <begin position="158"/>
        <end position="169"/>
    </location>
</feature>
<dbReference type="GO" id="GO:0005737">
    <property type="term" value="C:cytoplasm"/>
    <property type="evidence" value="ECO:0007669"/>
    <property type="project" value="TreeGrafter"/>
</dbReference>
<dbReference type="Pfam" id="PF00226">
    <property type="entry name" value="DnaJ"/>
    <property type="match status" value="1"/>
</dbReference>
<dbReference type="CDD" id="cd06257">
    <property type="entry name" value="DnaJ"/>
    <property type="match status" value="1"/>
</dbReference>
<dbReference type="PANTHER" id="PTHR43096:SF52">
    <property type="entry name" value="DNAJ HOMOLOG 1, MITOCHONDRIAL-RELATED"/>
    <property type="match status" value="1"/>
</dbReference>
<sequence length="204" mass="22701">MLPTTASTRCTRLCHRAVPPQTFQPRQFSSSAAHCDHYATLGVPHNATKSQIKSNFYKLSKKHHPDLSTDAASPGIYEAIRDAYDTLGNDRSRRLYDRSRMSNTSAGPSNSYTRTTETHRGSAHAWQRSGPRKDTYAPGASRHRAPGASPNYHYSPPHRKDTYNRTKPDTAMDRVARESDFWRAVQVIGGIVIATAISFNLAKG</sequence>
<feature type="domain" description="J" evidence="3">
    <location>
        <begin position="36"/>
        <end position="100"/>
    </location>
</feature>
<dbReference type="InterPro" id="IPR018253">
    <property type="entry name" value="DnaJ_domain_CS"/>
</dbReference>
<proteinExistence type="predicted"/>
<organism evidence="4 5">
    <name type="scientific">Pterulicium gracile</name>
    <dbReference type="NCBI Taxonomy" id="1884261"/>
    <lineage>
        <taxon>Eukaryota</taxon>
        <taxon>Fungi</taxon>
        <taxon>Dikarya</taxon>
        <taxon>Basidiomycota</taxon>
        <taxon>Agaricomycotina</taxon>
        <taxon>Agaricomycetes</taxon>
        <taxon>Agaricomycetidae</taxon>
        <taxon>Agaricales</taxon>
        <taxon>Pleurotineae</taxon>
        <taxon>Pterulaceae</taxon>
        <taxon>Pterulicium</taxon>
    </lineage>
</organism>
<name>A0A5C3QU97_9AGAR</name>
<dbReference type="PROSITE" id="PS50076">
    <property type="entry name" value="DNAJ_2"/>
    <property type="match status" value="1"/>
</dbReference>
<dbReference type="InterPro" id="IPR001623">
    <property type="entry name" value="DnaJ_domain"/>
</dbReference>
<dbReference type="SMART" id="SM00271">
    <property type="entry name" value="DnaJ"/>
    <property type="match status" value="1"/>
</dbReference>